<protein>
    <submittedName>
        <fullName evidence="1">Uncharacterized protein</fullName>
    </submittedName>
</protein>
<sequence length="95" mass="9854">MVVVRDDDDKVDQSGGSRGCDVVEMTTREMVMRVACGCHGDKGGGGEGGGGGCRGVRLGAAGSWPENGAGAENLKWGPIVYYGRLVYGTLLVFND</sequence>
<proteinExistence type="predicted"/>
<reference evidence="1" key="2">
    <citation type="submission" date="2022-01" db="EMBL/GenBank/DDBJ databases">
        <authorList>
            <person name="Yamashiro T."/>
            <person name="Shiraishi A."/>
            <person name="Satake H."/>
            <person name="Nakayama K."/>
        </authorList>
    </citation>
    <scope>NUCLEOTIDE SEQUENCE</scope>
</reference>
<evidence type="ECO:0000313" key="1">
    <source>
        <dbReference type="EMBL" id="GJT69682.1"/>
    </source>
</evidence>
<accession>A0ABQ5G4A6</accession>
<keyword evidence="2" id="KW-1185">Reference proteome</keyword>
<gene>
    <name evidence="1" type="ORF">Tco_1028968</name>
</gene>
<reference evidence="1" key="1">
    <citation type="journal article" date="2022" name="Int. J. Mol. Sci.">
        <title>Draft Genome of Tanacetum Coccineum: Genomic Comparison of Closely Related Tanacetum-Family Plants.</title>
        <authorList>
            <person name="Yamashiro T."/>
            <person name="Shiraishi A."/>
            <person name="Nakayama K."/>
            <person name="Satake H."/>
        </authorList>
    </citation>
    <scope>NUCLEOTIDE SEQUENCE</scope>
</reference>
<dbReference type="Proteomes" id="UP001151760">
    <property type="component" value="Unassembled WGS sequence"/>
</dbReference>
<evidence type="ECO:0000313" key="2">
    <source>
        <dbReference type="Proteomes" id="UP001151760"/>
    </source>
</evidence>
<dbReference type="EMBL" id="BQNB010018010">
    <property type="protein sequence ID" value="GJT69682.1"/>
    <property type="molecule type" value="Genomic_DNA"/>
</dbReference>
<name>A0ABQ5G4A6_9ASTR</name>
<comment type="caution">
    <text evidence="1">The sequence shown here is derived from an EMBL/GenBank/DDBJ whole genome shotgun (WGS) entry which is preliminary data.</text>
</comment>
<organism evidence="1 2">
    <name type="scientific">Tanacetum coccineum</name>
    <dbReference type="NCBI Taxonomy" id="301880"/>
    <lineage>
        <taxon>Eukaryota</taxon>
        <taxon>Viridiplantae</taxon>
        <taxon>Streptophyta</taxon>
        <taxon>Embryophyta</taxon>
        <taxon>Tracheophyta</taxon>
        <taxon>Spermatophyta</taxon>
        <taxon>Magnoliopsida</taxon>
        <taxon>eudicotyledons</taxon>
        <taxon>Gunneridae</taxon>
        <taxon>Pentapetalae</taxon>
        <taxon>asterids</taxon>
        <taxon>campanulids</taxon>
        <taxon>Asterales</taxon>
        <taxon>Asteraceae</taxon>
        <taxon>Asteroideae</taxon>
        <taxon>Anthemideae</taxon>
        <taxon>Anthemidinae</taxon>
        <taxon>Tanacetum</taxon>
    </lineage>
</organism>